<dbReference type="SUPFAM" id="SSF52151">
    <property type="entry name" value="FabD/lysophospholipase-like"/>
    <property type="match status" value="1"/>
</dbReference>
<dbReference type="AlphaFoldDB" id="A0A1S1J4A3"/>
<dbReference type="InterPro" id="IPR050091">
    <property type="entry name" value="PKS_NRPS_Biosynth_Enz"/>
</dbReference>
<dbReference type="GO" id="GO:0004312">
    <property type="term" value="F:fatty acid synthase activity"/>
    <property type="evidence" value="ECO:0007669"/>
    <property type="project" value="TreeGrafter"/>
</dbReference>
<evidence type="ECO:0000259" key="5">
    <source>
        <dbReference type="PROSITE" id="PS52004"/>
    </source>
</evidence>
<dbReference type="PROSITE" id="PS50075">
    <property type="entry name" value="CARRIER"/>
    <property type="match status" value="1"/>
</dbReference>
<protein>
    <submittedName>
        <fullName evidence="6">Uncharacterized protein</fullName>
    </submittedName>
</protein>
<feature type="domain" description="Carrier" evidence="4">
    <location>
        <begin position="816"/>
        <end position="891"/>
    </location>
</feature>
<dbReference type="SUPFAM" id="SSF53901">
    <property type="entry name" value="Thiolase-like"/>
    <property type="match status" value="1"/>
</dbReference>
<evidence type="ECO:0000313" key="6">
    <source>
        <dbReference type="EMBL" id="OHT43123.1"/>
    </source>
</evidence>
<dbReference type="EMBL" id="MIKE01000029">
    <property type="protein sequence ID" value="OHT43123.1"/>
    <property type="molecule type" value="Genomic_DNA"/>
</dbReference>
<dbReference type="InterPro" id="IPR020841">
    <property type="entry name" value="PKS_Beta-ketoAc_synthase_dom"/>
</dbReference>
<accession>A0A1S1J4A3</accession>
<keyword evidence="1" id="KW-0596">Phosphopantetheine</keyword>
<dbReference type="PROSITE" id="PS00606">
    <property type="entry name" value="KS3_1"/>
    <property type="match status" value="1"/>
</dbReference>
<dbReference type="PROSITE" id="PS52004">
    <property type="entry name" value="KS3_2"/>
    <property type="match status" value="1"/>
</dbReference>
<dbReference type="InterPro" id="IPR014031">
    <property type="entry name" value="Ketoacyl_synth_C"/>
</dbReference>
<evidence type="ECO:0000259" key="4">
    <source>
        <dbReference type="PROSITE" id="PS50075"/>
    </source>
</evidence>
<dbReference type="InterPro" id="IPR009081">
    <property type="entry name" value="PP-bd_ACP"/>
</dbReference>
<dbReference type="InterPro" id="IPR016039">
    <property type="entry name" value="Thiolase-like"/>
</dbReference>
<dbReference type="InterPro" id="IPR032821">
    <property type="entry name" value="PKS_assoc"/>
</dbReference>
<comment type="caution">
    <text evidence="6">The sequence shown here is derived from an EMBL/GenBank/DDBJ whole genome shotgun (WGS) entry which is preliminary data.</text>
</comment>
<evidence type="ECO:0000313" key="7">
    <source>
        <dbReference type="EMBL" id="OXB21437.1"/>
    </source>
</evidence>
<reference evidence="6" key="2">
    <citation type="submission" date="2016-09" db="EMBL/GenBank/DDBJ databases">
        <authorList>
            <person name="Capua I."/>
            <person name="De Benedictis P."/>
            <person name="Joannis T."/>
            <person name="Lombin L.H."/>
            <person name="Cattoli G."/>
        </authorList>
    </citation>
    <scope>NUCLEOTIDE SEQUENCE [LARGE SCALE GENOMIC DNA]</scope>
    <source>
        <strain evidence="6">MSU</strain>
    </source>
</reference>
<dbReference type="Gene3D" id="3.40.366.10">
    <property type="entry name" value="Malonyl-Coenzyme A Acyl Carrier Protein, domain 2"/>
    <property type="match status" value="2"/>
</dbReference>
<keyword evidence="2" id="KW-0597">Phosphoprotein</keyword>
<dbReference type="STRING" id="1278819.BHE19_19315"/>
<dbReference type="Pfam" id="PF02801">
    <property type="entry name" value="Ketoacyl-synt_C"/>
    <property type="match status" value="1"/>
</dbReference>
<keyword evidence="3" id="KW-0808">Transferase</keyword>
<evidence type="ECO:0000313" key="8">
    <source>
        <dbReference type="Proteomes" id="UP000180252"/>
    </source>
</evidence>
<dbReference type="EMBL" id="MUHG01000004">
    <property type="protein sequence ID" value="OXB21437.1"/>
    <property type="molecule type" value="Genomic_DNA"/>
</dbReference>
<dbReference type="InterPro" id="IPR018201">
    <property type="entry name" value="Ketoacyl_synth_AS"/>
</dbReference>
<dbReference type="Gene3D" id="1.10.1240.100">
    <property type="match status" value="1"/>
</dbReference>
<dbReference type="PANTHER" id="PTHR43775">
    <property type="entry name" value="FATTY ACID SYNTHASE"/>
    <property type="match status" value="1"/>
</dbReference>
<feature type="domain" description="Ketosynthase family 3 (KS3)" evidence="5">
    <location>
        <begin position="8"/>
        <end position="430"/>
    </location>
</feature>
<dbReference type="InterPro" id="IPR036736">
    <property type="entry name" value="ACP-like_sf"/>
</dbReference>
<dbReference type="GO" id="GO:0006633">
    <property type="term" value="P:fatty acid biosynthetic process"/>
    <property type="evidence" value="ECO:0007669"/>
    <property type="project" value="InterPro"/>
</dbReference>
<evidence type="ECO:0000313" key="9">
    <source>
        <dbReference type="Proteomes" id="UP000198319"/>
    </source>
</evidence>
<gene>
    <name evidence="7" type="ORF">B0A71_04255</name>
    <name evidence="6" type="ORF">BHE19_19315</name>
</gene>
<dbReference type="Proteomes" id="UP000198319">
    <property type="component" value="Unassembled WGS sequence"/>
</dbReference>
<sequence>MATNDNTGLEIAIIGMSCHVPGANDWRTFWNNISKGEESVYTLSEEELLKRGFVKNETSKNVHIPVIAEVGNKGSFDAAFFGFTPYEAALMSPVHRMFLQSAWEALEDAGCLSESAISIYAGSGGDLPWKAHVALNSDSSKLDTITLDFITNKDHLPTLTSYKLNLTGPSFSINTACSTSLSAVHLACRGLLFGEAKVALAGGISLMLEPRFGYEYKEGSIYSKDGHCRAFDEKATGTIGSEGVGIVVLKRLEEALEDKDHIYAVIKGSAANNDGNRKVGYTAPSIEGEMECIRLAHKMAGIAPDSVSYVEAHGTGTTLGDPIEVEALNMAFENNKEHNCLLGSVKNNIGHTDTAAGVVGLIKAALSLKYRQIPGTINYSDPNPKINFSEGPFYVQKELHKWESVNNKPRRAGVSSFGIGGTNVHLVLEEAPGKDKNATKERSNLFLFSAKSKSSLQNYLLKFKEFLKNESDIALDEVAYTLQTGKRHFDYRAAISCTNKEELFLYTDILSNEENIGKVDEKKKTVLLFFPHTNHTDIQFYSNLYKENAGFRNKIDQSIATVELGNYDLKKWMNETAVSGKSKDKVLTKVFTVLSGYTLANLLKEYGIRINFTSGVGIGEYTAACVSGILQLNEVLGMMLYDEKELSIQPAQIPFVQAAKDITINEGILTPQKYWVNGRSLKINASKSFSDIVQNNSAVLLEMGDSTSLTQFLNTILAENFEENSHVTISLSQTDKAIHADDILKNTLRKLWLAGENIDWEETYDDNHPAKTTLPVYEFDKSEYPHVVNLIPENFNFLAKKEEKIEVGEKVNVLQKKKETTSEIIQSVFVEFLGEKKFDLDKDLFEIGCDSLKGMLILNKIKNELQVELSLMDFMEHSSVREVIESVEEIKNKAYQQVKTITI</sequence>
<dbReference type="Pfam" id="PF00109">
    <property type="entry name" value="ketoacyl-synt"/>
    <property type="match status" value="1"/>
</dbReference>
<dbReference type="InterPro" id="IPR014030">
    <property type="entry name" value="Ketoacyl_synth_N"/>
</dbReference>
<dbReference type="Gene3D" id="1.10.1200.10">
    <property type="entry name" value="ACP-like"/>
    <property type="match status" value="1"/>
</dbReference>
<proteinExistence type="predicted"/>
<keyword evidence="9" id="KW-1185">Reference proteome</keyword>
<dbReference type="GO" id="GO:0004315">
    <property type="term" value="F:3-oxoacyl-[acyl-carrier-protein] synthase activity"/>
    <property type="evidence" value="ECO:0007669"/>
    <property type="project" value="InterPro"/>
</dbReference>
<dbReference type="Pfam" id="PF16197">
    <property type="entry name" value="KAsynt_C_assoc"/>
    <property type="match status" value="1"/>
</dbReference>
<name>A0A1S1J4A3_9FLAO</name>
<dbReference type="CDD" id="cd00833">
    <property type="entry name" value="PKS"/>
    <property type="match status" value="1"/>
</dbReference>
<dbReference type="PANTHER" id="PTHR43775:SF51">
    <property type="entry name" value="INACTIVE PHENOLPHTHIOCEROL SYNTHESIS POLYKETIDE SYNTHASE TYPE I PKS1-RELATED"/>
    <property type="match status" value="1"/>
</dbReference>
<evidence type="ECO:0000256" key="2">
    <source>
        <dbReference type="ARBA" id="ARBA00022553"/>
    </source>
</evidence>
<dbReference type="RefSeq" id="WP_070908823.1">
    <property type="nucleotide sequence ID" value="NZ_MIKE01000029.1"/>
</dbReference>
<dbReference type="Gene3D" id="3.30.70.3290">
    <property type="match status" value="1"/>
</dbReference>
<dbReference type="Gene3D" id="3.40.47.10">
    <property type="match status" value="1"/>
</dbReference>
<evidence type="ECO:0000256" key="1">
    <source>
        <dbReference type="ARBA" id="ARBA00022450"/>
    </source>
</evidence>
<dbReference type="InterPro" id="IPR016035">
    <property type="entry name" value="Acyl_Trfase/lysoPLipase"/>
</dbReference>
<dbReference type="Proteomes" id="UP000180252">
    <property type="component" value="Unassembled WGS sequence"/>
</dbReference>
<organism evidence="6 8">
    <name type="scientific">Flavobacterium tructae</name>
    <dbReference type="NCBI Taxonomy" id="1114873"/>
    <lineage>
        <taxon>Bacteria</taxon>
        <taxon>Pseudomonadati</taxon>
        <taxon>Bacteroidota</taxon>
        <taxon>Flavobacteriia</taxon>
        <taxon>Flavobacteriales</taxon>
        <taxon>Flavobacteriaceae</taxon>
        <taxon>Flavobacterium</taxon>
    </lineage>
</organism>
<dbReference type="SMART" id="SM00825">
    <property type="entry name" value="PKS_KS"/>
    <property type="match status" value="1"/>
</dbReference>
<reference evidence="8" key="1">
    <citation type="submission" date="2016-09" db="EMBL/GenBank/DDBJ databases">
        <authorList>
            <person name="Chen S."/>
            <person name="Walker E."/>
        </authorList>
    </citation>
    <scope>NUCLEOTIDE SEQUENCE [LARGE SCALE GENOMIC DNA]</scope>
    <source>
        <strain evidence="8">MSU</strain>
    </source>
</reference>
<dbReference type="InterPro" id="IPR001227">
    <property type="entry name" value="Ac_transferase_dom_sf"/>
</dbReference>
<dbReference type="OrthoDB" id="9778690at2"/>
<evidence type="ECO:0000256" key="3">
    <source>
        <dbReference type="ARBA" id="ARBA00022679"/>
    </source>
</evidence>
<reference evidence="7 9" key="3">
    <citation type="submission" date="2016-11" db="EMBL/GenBank/DDBJ databases">
        <title>Whole genomes of Flavobacteriaceae.</title>
        <authorList>
            <person name="Stine C."/>
            <person name="Li C."/>
            <person name="Tadesse D."/>
        </authorList>
    </citation>
    <scope>NUCLEOTIDE SEQUENCE [LARGE SCALE GENOMIC DNA]</scope>
    <source>
        <strain evidence="7 9">ATCC BAA-2541</strain>
    </source>
</reference>
<dbReference type="Pfam" id="PF00550">
    <property type="entry name" value="PP-binding"/>
    <property type="match status" value="1"/>
</dbReference>
<dbReference type="SUPFAM" id="SSF47336">
    <property type="entry name" value="ACP-like"/>
    <property type="match status" value="1"/>
</dbReference>